<dbReference type="FunFam" id="2.60.40.60:FF:000116">
    <property type="entry name" value="Dachsous cadherin-related 2"/>
    <property type="match status" value="1"/>
</dbReference>
<dbReference type="Gene3D" id="2.60.40.60">
    <property type="entry name" value="Cadherins"/>
    <property type="match status" value="7"/>
</dbReference>
<evidence type="ECO:0000256" key="8">
    <source>
        <dbReference type="ARBA" id="ARBA00022989"/>
    </source>
</evidence>
<keyword evidence="10" id="KW-0325">Glycoprotein</keyword>
<evidence type="ECO:0000256" key="2">
    <source>
        <dbReference type="ARBA" id="ARBA00022475"/>
    </source>
</evidence>
<evidence type="ECO:0000256" key="3">
    <source>
        <dbReference type="ARBA" id="ARBA00022692"/>
    </source>
</evidence>
<evidence type="ECO:0000256" key="4">
    <source>
        <dbReference type="ARBA" id="ARBA00022729"/>
    </source>
</evidence>
<dbReference type="AlphaFoldDB" id="A0A8S3YQ67"/>
<evidence type="ECO:0000256" key="13">
    <source>
        <dbReference type="SAM" id="Phobius"/>
    </source>
</evidence>
<feature type="chain" id="PRO_5035919441" description="Cadherin domain-containing protein" evidence="14">
    <location>
        <begin position="23"/>
        <end position="878"/>
    </location>
</feature>
<accession>A0A8S3YQ67</accession>
<feature type="domain" description="Cadherin" evidence="15">
    <location>
        <begin position="463"/>
        <end position="563"/>
    </location>
</feature>
<feature type="domain" description="Cadherin" evidence="15">
    <location>
        <begin position="564"/>
        <end position="665"/>
    </location>
</feature>
<dbReference type="FunFam" id="2.60.40.60:FF:000007">
    <property type="entry name" value="Protocadherin alpha 2"/>
    <property type="match status" value="1"/>
</dbReference>
<dbReference type="InterPro" id="IPR015919">
    <property type="entry name" value="Cadherin-like_sf"/>
</dbReference>
<dbReference type="Pfam" id="PF08266">
    <property type="entry name" value="Cadherin_2"/>
    <property type="match status" value="1"/>
</dbReference>
<evidence type="ECO:0000256" key="14">
    <source>
        <dbReference type="SAM" id="SignalP"/>
    </source>
</evidence>
<keyword evidence="6 11" id="KW-0106">Calcium</keyword>
<dbReference type="InterPro" id="IPR020894">
    <property type="entry name" value="Cadherin_CS"/>
</dbReference>
<dbReference type="FunFam" id="2.60.40.60:FF:000020">
    <property type="entry name" value="Dachsous cadherin-related 1b"/>
    <property type="match status" value="2"/>
</dbReference>
<keyword evidence="3 13" id="KW-0812">Transmembrane</keyword>
<protein>
    <recommendedName>
        <fullName evidence="15">Cadherin domain-containing protein</fullName>
    </recommendedName>
</protein>
<sequence length="878" mass="96176">MHQLEKWMVFVAAVASVSRVYCVDSVVEFSTHEERAVGLELGSLGDDSILPLGLHPSVRGSLRYSLLPQGFPRSSLFRVDEDSGQIFSKERIDRETLCGYDVKCNLEIMVAVQSAVSQFFKKVKVIVKVNDINDNAPNFPRPAMQLRMLESIAVGTNFLLEEAIDLDIGDFGVKDYQLNSEFGAFSVNVTRGDSGRNLVNLVVRKELDRETTPSQTLVLIARDGGQPSLSGSVTIVVNVDDVNDNAPVFDQTFYNASLPETAEVGTRVASVTATDLDTAPFGIREYRFSPLDRDDVTKYFAVNTSTGDITVVGSLLEKQGETFRLLVECIDKGFPPLVSRAEVDITVEDTTNSAPIINLNTMFGGAVSEMAQSGTVVALLVVVDRDAGLNGIVTCSIVSDAFELQALSANEYKVIVVRGLDREAEPVLEVSVACQDAGTPPLLGTVRFSVKVKDENDNPPYFSERVYQRSIPENNRPGQILLRVTAEDRDIGENARITYSLVDANDLRIDNRGNIIAISSLDYEKATQLKMKVVANDNGVERRSATADVVIEVTDVNDEAPRFEKYLYEFEVMENLPVNTTVNSVIAKDKDSGENGKIQYSISQKDYPFDILPNGVIVTKESLDREQSERYTLVLFAADRGQPSLTGTATVIITVGDQNDHIPRIVYPKSGNSSVVVAFDSKPGSVVLNILSEDGDTGPNRQLEYHLASSSGRSVFELSKDKGELILRRSLALQDVGRHRLTVVVTDQSPVYPLASNSSFDVIIFAPNETESPAKDKEKEHIMVVIILGVITGVVTVAVIITIAIIRRADLQRRKYLQGRVKVDRNVEKLEADKISVGYVISNSVSDGSKSKGVQDDENGSKDLTDDGFGDKPVSLLF</sequence>
<evidence type="ECO:0000256" key="5">
    <source>
        <dbReference type="ARBA" id="ARBA00022737"/>
    </source>
</evidence>
<feature type="domain" description="Cadherin" evidence="15">
    <location>
        <begin position="140"/>
        <end position="249"/>
    </location>
</feature>
<evidence type="ECO:0000259" key="15">
    <source>
        <dbReference type="PROSITE" id="PS50268"/>
    </source>
</evidence>
<dbReference type="PRINTS" id="PR00205">
    <property type="entry name" value="CADHERIN"/>
</dbReference>
<dbReference type="PANTHER" id="PTHR24028">
    <property type="entry name" value="CADHERIN-87A"/>
    <property type="match status" value="1"/>
</dbReference>
<comment type="subcellular location">
    <subcellularLocation>
        <location evidence="1">Cell membrane</location>
        <topology evidence="1">Single-pass type I membrane protein</topology>
    </subcellularLocation>
</comment>
<evidence type="ECO:0000256" key="11">
    <source>
        <dbReference type="PROSITE-ProRule" id="PRU00043"/>
    </source>
</evidence>
<gene>
    <name evidence="16" type="ORF">CUNI_LOCUS2999</name>
</gene>
<evidence type="ECO:0000313" key="16">
    <source>
        <dbReference type="EMBL" id="CAG5117441.1"/>
    </source>
</evidence>
<keyword evidence="4 14" id="KW-0732">Signal</keyword>
<dbReference type="SMART" id="SM00112">
    <property type="entry name" value="CA"/>
    <property type="match status" value="7"/>
</dbReference>
<dbReference type="PROSITE" id="PS50268">
    <property type="entry name" value="CADHERIN_2"/>
    <property type="match status" value="7"/>
</dbReference>
<feature type="domain" description="Cadherin" evidence="15">
    <location>
        <begin position="23"/>
        <end position="139"/>
    </location>
</feature>
<dbReference type="PANTHER" id="PTHR24028:SF146">
    <property type="entry name" value="CADHERIN 96CB, ISOFORM D-RELATED"/>
    <property type="match status" value="1"/>
</dbReference>
<dbReference type="PROSITE" id="PS00232">
    <property type="entry name" value="CADHERIN_1"/>
    <property type="match status" value="3"/>
</dbReference>
<dbReference type="CDD" id="cd11304">
    <property type="entry name" value="Cadherin_repeat"/>
    <property type="match status" value="7"/>
</dbReference>
<evidence type="ECO:0000313" key="17">
    <source>
        <dbReference type="Proteomes" id="UP000678393"/>
    </source>
</evidence>
<dbReference type="InterPro" id="IPR050174">
    <property type="entry name" value="Protocadherin/Cadherin-CA"/>
</dbReference>
<comment type="caution">
    <text evidence="16">The sequence shown here is derived from an EMBL/GenBank/DDBJ whole genome shotgun (WGS) entry which is preliminary data.</text>
</comment>
<reference evidence="16" key="1">
    <citation type="submission" date="2021-04" db="EMBL/GenBank/DDBJ databases">
        <authorList>
            <consortium name="Molecular Ecology Group"/>
        </authorList>
    </citation>
    <scope>NUCLEOTIDE SEQUENCE</scope>
</reference>
<feature type="non-terminal residue" evidence="16">
    <location>
        <position position="1"/>
    </location>
</feature>
<keyword evidence="2" id="KW-1003">Cell membrane</keyword>
<feature type="domain" description="Cadherin" evidence="15">
    <location>
        <begin position="359"/>
        <end position="462"/>
    </location>
</feature>
<organism evidence="16 17">
    <name type="scientific">Candidula unifasciata</name>
    <dbReference type="NCBI Taxonomy" id="100452"/>
    <lineage>
        <taxon>Eukaryota</taxon>
        <taxon>Metazoa</taxon>
        <taxon>Spiralia</taxon>
        <taxon>Lophotrochozoa</taxon>
        <taxon>Mollusca</taxon>
        <taxon>Gastropoda</taxon>
        <taxon>Heterobranchia</taxon>
        <taxon>Euthyneura</taxon>
        <taxon>Panpulmonata</taxon>
        <taxon>Eupulmonata</taxon>
        <taxon>Stylommatophora</taxon>
        <taxon>Helicina</taxon>
        <taxon>Helicoidea</taxon>
        <taxon>Geomitridae</taxon>
        <taxon>Candidula</taxon>
    </lineage>
</organism>
<evidence type="ECO:0000256" key="1">
    <source>
        <dbReference type="ARBA" id="ARBA00004251"/>
    </source>
</evidence>
<feature type="compositionally biased region" description="Basic and acidic residues" evidence="12">
    <location>
        <begin position="849"/>
        <end position="865"/>
    </location>
</feature>
<dbReference type="SUPFAM" id="SSF49313">
    <property type="entry name" value="Cadherin-like"/>
    <property type="match status" value="7"/>
</dbReference>
<dbReference type="InterPro" id="IPR002126">
    <property type="entry name" value="Cadherin-like_dom"/>
</dbReference>
<feature type="domain" description="Cadherin" evidence="15">
    <location>
        <begin position="669"/>
        <end position="775"/>
    </location>
</feature>
<dbReference type="GO" id="GO:0005886">
    <property type="term" value="C:plasma membrane"/>
    <property type="evidence" value="ECO:0007669"/>
    <property type="project" value="UniProtKB-SubCell"/>
</dbReference>
<evidence type="ECO:0000256" key="10">
    <source>
        <dbReference type="ARBA" id="ARBA00023180"/>
    </source>
</evidence>
<dbReference type="OrthoDB" id="6252479at2759"/>
<dbReference type="GO" id="GO:0005509">
    <property type="term" value="F:calcium ion binding"/>
    <property type="evidence" value="ECO:0007669"/>
    <property type="project" value="UniProtKB-UniRule"/>
</dbReference>
<feature type="signal peptide" evidence="14">
    <location>
        <begin position="1"/>
        <end position="22"/>
    </location>
</feature>
<keyword evidence="9 13" id="KW-0472">Membrane</keyword>
<evidence type="ECO:0000256" key="9">
    <source>
        <dbReference type="ARBA" id="ARBA00023136"/>
    </source>
</evidence>
<evidence type="ECO:0000256" key="6">
    <source>
        <dbReference type="ARBA" id="ARBA00022837"/>
    </source>
</evidence>
<keyword evidence="7" id="KW-0130">Cell adhesion</keyword>
<keyword evidence="5" id="KW-0677">Repeat</keyword>
<dbReference type="FunFam" id="2.60.40.60:FF:000092">
    <property type="entry name" value="Protocadherin 8"/>
    <property type="match status" value="1"/>
</dbReference>
<dbReference type="GO" id="GO:0007156">
    <property type="term" value="P:homophilic cell adhesion via plasma membrane adhesion molecules"/>
    <property type="evidence" value="ECO:0007669"/>
    <property type="project" value="InterPro"/>
</dbReference>
<evidence type="ECO:0000256" key="7">
    <source>
        <dbReference type="ARBA" id="ARBA00022889"/>
    </source>
</evidence>
<name>A0A8S3YQ67_9EUPU</name>
<dbReference type="InterPro" id="IPR013164">
    <property type="entry name" value="Cadherin_N"/>
</dbReference>
<dbReference type="GO" id="GO:0007163">
    <property type="term" value="P:establishment or maintenance of cell polarity"/>
    <property type="evidence" value="ECO:0007669"/>
    <property type="project" value="UniProtKB-ARBA"/>
</dbReference>
<feature type="transmembrane region" description="Helical" evidence="13">
    <location>
        <begin position="782"/>
        <end position="806"/>
    </location>
</feature>
<keyword evidence="17" id="KW-1185">Reference proteome</keyword>
<dbReference type="EMBL" id="CAJHNH020000406">
    <property type="protein sequence ID" value="CAG5117441.1"/>
    <property type="molecule type" value="Genomic_DNA"/>
</dbReference>
<dbReference type="Proteomes" id="UP000678393">
    <property type="component" value="Unassembled WGS sequence"/>
</dbReference>
<feature type="domain" description="Cadherin" evidence="15">
    <location>
        <begin position="250"/>
        <end position="357"/>
    </location>
</feature>
<evidence type="ECO:0000256" key="12">
    <source>
        <dbReference type="SAM" id="MobiDB-lite"/>
    </source>
</evidence>
<keyword evidence="8 13" id="KW-1133">Transmembrane helix</keyword>
<feature type="region of interest" description="Disordered" evidence="12">
    <location>
        <begin position="846"/>
        <end position="878"/>
    </location>
</feature>
<dbReference type="Pfam" id="PF00028">
    <property type="entry name" value="Cadherin"/>
    <property type="match status" value="6"/>
</dbReference>
<proteinExistence type="predicted"/>